<dbReference type="PANTHER" id="PTHR33802">
    <property type="entry name" value="SI:CH211-161H7.5-RELATED"/>
    <property type="match status" value="1"/>
</dbReference>
<name>A0AAV2ZCA5_9STRA</name>
<dbReference type="AlphaFoldDB" id="A0AAV2ZCA5"/>
<sequence length="258" mass="28991">MHTSNLALLNAVLFVVQAIVNVVYAKYFVILAREYETLIAPASFAFAIWFLIYALEAVLVSVDVFYPQYSLYADASQPGQLRACFGLTCVFNTLWLILYVKHHVHAATVMIILLWLSLLMLYIYSINDRNSLADMDWRLYVCNELPIALYFAWVTVLTFNHVAISLQHTRQAFLPVSVYVIHLTIVIVLALIAIIYGQDMAFGAVVIWYLSAVAAKHGQVPQQIEVADKCVRACAGEGAGIIGTILVISLLYMLMYDR</sequence>
<reference evidence="2" key="2">
    <citation type="journal article" date="2023" name="Microbiol Resour">
        <title>Decontamination and Annotation of the Draft Genome Sequence of the Oomycete Lagenidium giganteum ARSEF 373.</title>
        <authorList>
            <person name="Morgan W.R."/>
            <person name="Tartar A."/>
        </authorList>
    </citation>
    <scope>NUCLEOTIDE SEQUENCE</scope>
    <source>
        <strain evidence="2">ARSEF 373</strain>
    </source>
</reference>
<keyword evidence="1" id="KW-1133">Transmembrane helix</keyword>
<feature type="transmembrane region" description="Helical" evidence="1">
    <location>
        <begin position="6"/>
        <end position="25"/>
    </location>
</feature>
<comment type="caution">
    <text evidence="2">The sequence shown here is derived from an EMBL/GenBank/DDBJ whole genome shotgun (WGS) entry which is preliminary data.</text>
</comment>
<keyword evidence="1" id="KW-0812">Transmembrane</keyword>
<feature type="transmembrane region" description="Helical" evidence="1">
    <location>
        <begin position="107"/>
        <end position="127"/>
    </location>
</feature>
<evidence type="ECO:0000313" key="3">
    <source>
        <dbReference type="Proteomes" id="UP001146120"/>
    </source>
</evidence>
<gene>
    <name evidence="2" type="ORF">N0F65_006789</name>
</gene>
<feature type="transmembrane region" description="Helical" evidence="1">
    <location>
        <begin position="147"/>
        <end position="166"/>
    </location>
</feature>
<evidence type="ECO:0008006" key="4">
    <source>
        <dbReference type="Google" id="ProtNLM"/>
    </source>
</evidence>
<keyword evidence="1" id="KW-0472">Membrane</keyword>
<protein>
    <recommendedName>
        <fullName evidence="4">Chitin synthase export chaperone</fullName>
    </recommendedName>
</protein>
<organism evidence="2 3">
    <name type="scientific">Lagenidium giganteum</name>
    <dbReference type="NCBI Taxonomy" id="4803"/>
    <lineage>
        <taxon>Eukaryota</taxon>
        <taxon>Sar</taxon>
        <taxon>Stramenopiles</taxon>
        <taxon>Oomycota</taxon>
        <taxon>Peronosporomycetes</taxon>
        <taxon>Pythiales</taxon>
        <taxon>Pythiaceae</taxon>
    </lineage>
</organism>
<dbReference type="PANTHER" id="PTHR33802:SF2">
    <property type="entry name" value="EF-HAND DOMAIN-CONTAINING PROTEIN"/>
    <property type="match status" value="1"/>
</dbReference>
<feature type="transmembrane region" description="Helical" evidence="1">
    <location>
        <begin position="173"/>
        <end position="195"/>
    </location>
</feature>
<feature type="transmembrane region" description="Helical" evidence="1">
    <location>
        <begin position="37"/>
        <end position="60"/>
    </location>
</feature>
<feature type="transmembrane region" description="Helical" evidence="1">
    <location>
        <begin position="230"/>
        <end position="255"/>
    </location>
</feature>
<evidence type="ECO:0000256" key="1">
    <source>
        <dbReference type="SAM" id="Phobius"/>
    </source>
</evidence>
<keyword evidence="3" id="KW-1185">Reference proteome</keyword>
<proteinExistence type="predicted"/>
<accession>A0AAV2ZCA5</accession>
<feature type="transmembrane region" description="Helical" evidence="1">
    <location>
        <begin position="80"/>
        <end position="100"/>
    </location>
</feature>
<evidence type="ECO:0000313" key="2">
    <source>
        <dbReference type="EMBL" id="DBA03610.1"/>
    </source>
</evidence>
<dbReference type="EMBL" id="DAKRPA010000017">
    <property type="protein sequence ID" value="DBA03610.1"/>
    <property type="molecule type" value="Genomic_DNA"/>
</dbReference>
<reference evidence="2" key="1">
    <citation type="submission" date="2022-11" db="EMBL/GenBank/DDBJ databases">
        <authorList>
            <person name="Morgan W.R."/>
            <person name="Tartar A."/>
        </authorList>
    </citation>
    <scope>NUCLEOTIDE SEQUENCE</scope>
    <source>
        <strain evidence="2">ARSEF 373</strain>
    </source>
</reference>
<dbReference type="Proteomes" id="UP001146120">
    <property type="component" value="Unassembled WGS sequence"/>
</dbReference>